<evidence type="ECO:0000313" key="2">
    <source>
        <dbReference type="Proteomes" id="UP001204151"/>
    </source>
</evidence>
<reference evidence="1 2" key="1">
    <citation type="submission" date="2022-08" db="EMBL/GenBank/DDBJ databases">
        <title>Reclassification of Massilia species as members of the genera Telluria, Duganella, Pseudoduganella, Mokoshia gen. nov. and Zemynaea gen. nov. using orthogonal and non-orthogonal genome-based approaches.</title>
        <authorList>
            <person name="Bowman J.P."/>
        </authorList>
    </citation>
    <scope>NUCLEOTIDE SEQUENCE [LARGE SCALE GENOMIC DNA]</scope>
    <source>
        <strain evidence="1 2">JCM 31316</strain>
    </source>
</reference>
<dbReference type="EMBL" id="JANUGW010000002">
    <property type="protein sequence ID" value="MCS0580435.1"/>
    <property type="molecule type" value="Genomic_DNA"/>
</dbReference>
<dbReference type="RefSeq" id="WP_258815106.1">
    <property type="nucleotide sequence ID" value="NZ_JANUGW010000002.1"/>
</dbReference>
<dbReference type="Proteomes" id="UP001204151">
    <property type="component" value="Unassembled WGS sequence"/>
</dbReference>
<sequence>MLVVRDTAVFQEVQACDMTCNEGMQRFSSHRTVNAARSSRSDSRLRLRALALPYREINKSEIGCLFTKHFLGECIAEFTAESSAELSGGAKALKLIAGVE</sequence>
<protein>
    <submittedName>
        <fullName evidence="1">Uncharacterized protein</fullName>
    </submittedName>
</protein>
<keyword evidence="2" id="KW-1185">Reference proteome</keyword>
<gene>
    <name evidence="1" type="ORF">NX784_02425</name>
</gene>
<proteinExistence type="predicted"/>
<evidence type="ECO:0000313" key="1">
    <source>
        <dbReference type="EMBL" id="MCS0580435.1"/>
    </source>
</evidence>
<name>A0ABT1ZKI8_9BURK</name>
<organism evidence="1 2">
    <name type="scientific">Massilia pinisoli</name>
    <dbReference type="NCBI Taxonomy" id="1772194"/>
    <lineage>
        <taxon>Bacteria</taxon>
        <taxon>Pseudomonadati</taxon>
        <taxon>Pseudomonadota</taxon>
        <taxon>Betaproteobacteria</taxon>
        <taxon>Burkholderiales</taxon>
        <taxon>Oxalobacteraceae</taxon>
        <taxon>Telluria group</taxon>
        <taxon>Massilia</taxon>
    </lineage>
</organism>
<comment type="caution">
    <text evidence="1">The sequence shown here is derived from an EMBL/GenBank/DDBJ whole genome shotgun (WGS) entry which is preliminary data.</text>
</comment>
<accession>A0ABT1ZKI8</accession>